<dbReference type="AlphaFoldDB" id="A0A5Q6RPU2"/>
<comment type="caution">
    <text evidence="4">The sequence shown here is derived from an EMBL/GenBank/DDBJ whole genome shotgun (WGS) entry which is preliminary data.</text>
</comment>
<evidence type="ECO:0000313" key="5">
    <source>
        <dbReference type="Proteomes" id="UP000307768"/>
    </source>
</evidence>
<sequence length="971" mass="100708">MSRMLRHAAGGLTAAALIAAVVPAATASSTPSPAATTASGAAAAPASAFHRTATFPVYRNVSGDVSPAAETVAEISDVSADGKTLVYTDALGKRIGFVDISNPSDPQPDGTLSLAQLGDVDDQPTSVAVVGPYVLVVVDTSASFTDPSGRLDVVRLSNGKRIRSIDLEGQPDSIAVNADESVAAIAIENQRDEEATPPGGDEGDLPQLPAGFVQVLDLNGGPADWTTERVELVNPDGTALPEMVAAGATAPTDPEPEYVSINSRDELAVTLQENNAVALIDLDTRELTKVFSAGSVTVEGVDAKKDGAIRPTDTITDVPREPDAIGWVDDDHLATANEGDWRGGSRGWTIFDTDGDVVWDAGSTFERTAIRHGLANEDRAAKKGAEPEGLAIATFDGTPYAFVGSERSNFVAVYDVSDPTKPVQKQVLPTTNGPEGLLPVPGRDLLAVSSETDVASVAVRASVSLFRLGKGAPQFPSIVSTEAAGAPIGWTALGALSADPADANRLWTASDAALKSASLYSVDVSKTPAQITRAIPVTEAGAPAALDVEGLFARPQGGFWLASEGATGPQNALVRTDAAGAVQQRVALPTDVSAHVGKWGLEGVTATNDKAGEHVWVALQRPLWTDPASTDGTVDGDDVARIGRYDVADASWHWYAYPLSSPRRGGVDWVGLSEVSAVDGDTLAVIERDKLNGPDARIKRVYTVDIPAKESASGLTPLEKRLAHDVLPDLRATKGWTQEKLEGLTIGRNGQVYAVTDNDGLKDATGETVFLRLGAASKVFARELATRTSLSVSASSAPYGSVVRATVTVAGGTGVSLDGRVTLRDGNAVVGSAAVTSGTARIDVRGLRPGTHRLVATYAGGTLSAPSTSGVVTVAVRKSTTSAHLAVGRTVVKPGKRLAVTVRLGGVRQGAGFVRIVDGRRTVKTITVRGATVRTTIRLRGTGKHHLRAVYAGSTIDGAATSKAVTVRVRR</sequence>
<dbReference type="InterPro" id="IPR052956">
    <property type="entry name" value="Mesenchyme-surface_protein"/>
</dbReference>
<evidence type="ECO:0000259" key="3">
    <source>
        <dbReference type="Pfam" id="PF16640"/>
    </source>
</evidence>
<accession>A0A5Q6RPU2</accession>
<organism evidence="4 5">
    <name type="scientific">Mumia zhuanghuii</name>
    <dbReference type="NCBI Taxonomy" id="2585211"/>
    <lineage>
        <taxon>Bacteria</taxon>
        <taxon>Bacillati</taxon>
        <taxon>Actinomycetota</taxon>
        <taxon>Actinomycetes</taxon>
        <taxon>Propionibacteriales</taxon>
        <taxon>Nocardioidaceae</taxon>
        <taxon>Mumia</taxon>
    </lineage>
</organism>
<feature type="signal peptide" evidence="1">
    <location>
        <begin position="1"/>
        <end position="34"/>
    </location>
</feature>
<feature type="chain" id="PRO_5024285413" evidence="1">
    <location>
        <begin position="35"/>
        <end position="971"/>
    </location>
</feature>
<keyword evidence="1" id="KW-0732">Signal</keyword>
<proteinExistence type="predicted"/>
<protein>
    <submittedName>
        <fullName evidence="4">Alkaline phosphatase</fullName>
    </submittedName>
</protein>
<dbReference type="Pfam" id="PF13449">
    <property type="entry name" value="Phytase-like"/>
    <property type="match status" value="1"/>
</dbReference>
<evidence type="ECO:0000256" key="1">
    <source>
        <dbReference type="SAM" id="SignalP"/>
    </source>
</evidence>
<dbReference type="InterPro" id="IPR013783">
    <property type="entry name" value="Ig-like_fold"/>
</dbReference>
<gene>
    <name evidence="4" type="ORF">FE697_019335</name>
</gene>
<dbReference type="Proteomes" id="UP000307768">
    <property type="component" value="Unassembled WGS sequence"/>
</dbReference>
<feature type="domain" description="Bacterial Ig-like" evidence="3">
    <location>
        <begin position="791"/>
        <end position="876"/>
    </location>
</feature>
<dbReference type="GO" id="GO:0005975">
    <property type="term" value="P:carbohydrate metabolic process"/>
    <property type="evidence" value="ECO:0007669"/>
    <property type="project" value="UniProtKB-ARBA"/>
</dbReference>
<dbReference type="EMBL" id="VDFQ02000006">
    <property type="protein sequence ID" value="KAA1420034.1"/>
    <property type="molecule type" value="Genomic_DNA"/>
</dbReference>
<dbReference type="PANTHER" id="PTHR46928:SF1">
    <property type="entry name" value="MESENCHYME-SPECIFIC CELL SURFACE GLYCOPROTEIN"/>
    <property type="match status" value="1"/>
</dbReference>
<dbReference type="InterPro" id="IPR032109">
    <property type="entry name" value="Big_3_5"/>
</dbReference>
<dbReference type="PANTHER" id="PTHR46928">
    <property type="entry name" value="MESENCHYME-SPECIFIC CELL SURFACE GLYCOPROTEIN"/>
    <property type="match status" value="1"/>
</dbReference>
<dbReference type="SUPFAM" id="SSF50969">
    <property type="entry name" value="YVTN repeat-like/Quinoprotein amine dehydrogenase"/>
    <property type="match status" value="1"/>
</dbReference>
<dbReference type="OrthoDB" id="1016457at2"/>
<evidence type="ECO:0000313" key="4">
    <source>
        <dbReference type="EMBL" id="KAA1420034.1"/>
    </source>
</evidence>
<reference evidence="4 5" key="1">
    <citation type="submission" date="2019-09" db="EMBL/GenBank/DDBJ databases">
        <title>Mumia zhuanghuii sp. nov. isolated from the intestinal contents of plateau pika (Ochotona curzoniae) in the Qinghai-Tibet plateau of China.</title>
        <authorList>
            <person name="Tian Z."/>
        </authorList>
    </citation>
    <scope>NUCLEOTIDE SEQUENCE [LARGE SCALE GENOMIC DNA]</scope>
    <source>
        <strain evidence="5">350</strain>
    </source>
</reference>
<dbReference type="Gene3D" id="2.60.40.10">
    <property type="entry name" value="Immunoglobulins"/>
    <property type="match status" value="1"/>
</dbReference>
<name>A0A5Q6RPU2_9ACTN</name>
<dbReference type="InterPro" id="IPR027372">
    <property type="entry name" value="Phytase-like_dom"/>
</dbReference>
<feature type="domain" description="Phytase-like" evidence="2">
    <location>
        <begin position="489"/>
        <end position="759"/>
    </location>
</feature>
<evidence type="ECO:0000259" key="2">
    <source>
        <dbReference type="Pfam" id="PF13449"/>
    </source>
</evidence>
<dbReference type="InterPro" id="IPR011044">
    <property type="entry name" value="Quino_amine_DH_bsu"/>
</dbReference>
<dbReference type="Pfam" id="PF16640">
    <property type="entry name" value="Big_3_5"/>
    <property type="match status" value="1"/>
</dbReference>